<evidence type="ECO:0000259" key="7">
    <source>
        <dbReference type="PROSITE" id="PS51918"/>
    </source>
</evidence>
<dbReference type="SFLD" id="SFLDG01067">
    <property type="entry name" value="SPASM/twitch_domain_containing"/>
    <property type="match status" value="1"/>
</dbReference>
<dbReference type="InterPro" id="IPR050377">
    <property type="entry name" value="Radical_SAM_PqqE_MftC-like"/>
</dbReference>
<protein>
    <recommendedName>
        <fullName evidence="7">Radical SAM core domain-containing protein</fullName>
    </recommendedName>
</protein>
<sequence>MNEFRVKGSQIGQKYNKNTMDFDESTYNYSSQEKEQLFVDAQFKTEEQKKTYKAYREEWHRRADEMDAGDKPLAVICELVSSCNLHCEMCYTITPEFQDTVVGSQRMMPWEQVVKIVDECAEIGVFSMLFSWRGESTMYRVKSQDGKPKDFADVLAYARKKGILEVTSLTNGRLMTEELVKKIVDAQPNWISFSVDGLGETYDKVREQVKTDKGQNPFELLIKNIKMLVEERDRRGFVKPQIRSNTIFPAIAKNSEKYREFMEEIGVGMVTINAILDYRGAEMSEDDILDNWFCQYPFQRLVVSANGTIMACPGAHNEEEEVAMGLYPGGAKKTVKVNGTDKVIDQPEMTLLEAWHSKKLSQVRHLHASNRRKDIWACKNCRHGAKKYGAEWIPEEWDMEEMKWEDGRKFRNN</sequence>
<evidence type="ECO:0000256" key="1">
    <source>
        <dbReference type="ARBA" id="ARBA00001966"/>
    </source>
</evidence>
<evidence type="ECO:0000256" key="5">
    <source>
        <dbReference type="ARBA" id="ARBA00023004"/>
    </source>
</evidence>
<accession>A0A382C4C7</accession>
<keyword evidence="6" id="KW-0411">Iron-sulfur</keyword>
<dbReference type="SFLD" id="SFLDS00029">
    <property type="entry name" value="Radical_SAM"/>
    <property type="match status" value="1"/>
</dbReference>
<evidence type="ECO:0000256" key="2">
    <source>
        <dbReference type="ARBA" id="ARBA00022485"/>
    </source>
</evidence>
<dbReference type="CDD" id="cd01335">
    <property type="entry name" value="Radical_SAM"/>
    <property type="match status" value="1"/>
</dbReference>
<dbReference type="PANTHER" id="PTHR11228">
    <property type="entry name" value="RADICAL SAM DOMAIN PROTEIN"/>
    <property type="match status" value="1"/>
</dbReference>
<organism evidence="8">
    <name type="scientific">marine metagenome</name>
    <dbReference type="NCBI Taxonomy" id="408172"/>
    <lineage>
        <taxon>unclassified sequences</taxon>
        <taxon>metagenomes</taxon>
        <taxon>ecological metagenomes</taxon>
    </lineage>
</organism>
<dbReference type="GO" id="GO:0003824">
    <property type="term" value="F:catalytic activity"/>
    <property type="evidence" value="ECO:0007669"/>
    <property type="project" value="InterPro"/>
</dbReference>
<proteinExistence type="predicted"/>
<comment type="cofactor">
    <cofactor evidence="1">
        <name>[4Fe-4S] cluster</name>
        <dbReference type="ChEBI" id="CHEBI:49883"/>
    </cofactor>
</comment>
<evidence type="ECO:0000256" key="3">
    <source>
        <dbReference type="ARBA" id="ARBA00022691"/>
    </source>
</evidence>
<dbReference type="SFLD" id="SFLDG01387">
    <property type="entry name" value="BtrN-like_SPASM_domain_contain"/>
    <property type="match status" value="1"/>
</dbReference>
<dbReference type="InterPro" id="IPR034391">
    <property type="entry name" value="AdoMet-like_SPASM_containing"/>
</dbReference>
<dbReference type="Gene3D" id="3.20.20.70">
    <property type="entry name" value="Aldolase class I"/>
    <property type="match status" value="1"/>
</dbReference>
<dbReference type="Pfam" id="PF04055">
    <property type="entry name" value="Radical_SAM"/>
    <property type="match status" value="1"/>
</dbReference>
<dbReference type="AlphaFoldDB" id="A0A382C4C7"/>
<keyword evidence="3" id="KW-0949">S-adenosyl-L-methionine</keyword>
<keyword evidence="5" id="KW-0408">Iron</keyword>
<keyword evidence="2" id="KW-0004">4Fe-4S</keyword>
<dbReference type="InterPro" id="IPR058240">
    <property type="entry name" value="rSAM_sf"/>
</dbReference>
<reference evidence="8" key="1">
    <citation type="submission" date="2018-05" db="EMBL/GenBank/DDBJ databases">
        <authorList>
            <person name="Lanie J.A."/>
            <person name="Ng W.-L."/>
            <person name="Kazmierczak K.M."/>
            <person name="Andrzejewski T.M."/>
            <person name="Davidsen T.M."/>
            <person name="Wayne K.J."/>
            <person name="Tettelin H."/>
            <person name="Glass J.I."/>
            <person name="Rusch D."/>
            <person name="Podicherti R."/>
            <person name="Tsui H.-C.T."/>
            <person name="Winkler M.E."/>
        </authorList>
    </citation>
    <scope>NUCLEOTIDE SEQUENCE</scope>
</reference>
<dbReference type="GO" id="GO:0051536">
    <property type="term" value="F:iron-sulfur cluster binding"/>
    <property type="evidence" value="ECO:0007669"/>
    <property type="project" value="UniProtKB-KW"/>
</dbReference>
<gene>
    <name evidence="8" type="ORF">METZ01_LOCUS173151</name>
</gene>
<dbReference type="CDD" id="cd21109">
    <property type="entry name" value="SPASM"/>
    <property type="match status" value="1"/>
</dbReference>
<dbReference type="EMBL" id="UINC01032512">
    <property type="protein sequence ID" value="SVB20297.1"/>
    <property type="molecule type" value="Genomic_DNA"/>
</dbReference>
<evidence type="ECO:0000313" key="8">
    <source>
        <dbReference type="EMBL" id="SVB20297.1"/>
    </source>
</evidence>
<name>A0A382C4C7_9ZZZZ</name>
<dbReference type="SUPFAM" id="SSF102114">
    <property type="entry name" value="Radical SAM enzymes"/>
    <property type="match status" value="1"/>
</dbReference>
<dbReference type="InterPro" id="IPR013785">
    <property type="entry name" value="Aldolase_TIM"/>
</dbReference>
<feature type="domain" description="Radical SAM core" evidence="7">
    <location>
        <begin position="69"/>
        <end position="315"/>
    </location>
</feature>
<evidence type="ECO:0000256" key="4">
    <source>
        <dbReference type="ARBA" id="ARBA00022723"/>
    </source>
</evidence>
<dbReference type="InterPro" id="IPR007197">
    <property type="entry name" value="rSAM"/>
</dbReference>
<dbReference type="PANTHER" id="PTHR11228:SF7">
    <property type="entry name" value="PQQA PEPTIDE CYCLASE"/>
    <property type="match status" value="1"/>
</dbReference>
<evidence type="ECO:0000256" key="6">
    <source>
        <dbReference type="ARBA" id="ARBA00023014"/>
    </source>
</evidence>
<dbReference type="Pfam" id="PF13186">
    <property type="entry name" value="SPASM"/>
    <property type="match status" value="1"/>
</dbReference>
<dbReference type="InterPro" id="IPR023885">
    <property type="entry name" value="4Fe4S-binding_SPASM_dom"/>
</dbReference>
<dbReference type="PROSITE" id="PS51918">
    <property type="entry name" value="RADICAL_SAM"/>
    <property type="match status" value="1"/>
</dbReference>
<dbReference type="GO" id="GO:0046872">
    <property type="term" value="F:metal ion binding"/>
    <property type="evidence" value="ECO:0007669"/>
    <property type="project" value="UniProtKB-KW"/>
</dbReference>
<keyword evidence="4" id="KW-0479">Metal-binding</keyword>